<reference evidence="2 3" key="2">
    <citation type="journal article" date="2017" name="Nature">
        <title>The Apostasia genome and the evolution of orchids.</title>
        <authorList>
            <person name="Zhang G.Q."/>
            <person name="Liu K.W."/>
            <person name="Li Z."/>
            <person name="Lohaus R."/>
            <person name="Hsiao Y.Y."/>
            <person name="Niu S.C."/>
            <person name="Wang J.Y."/>
            <person name="Lin Y.C."/>
            <person name="Xu Q."/>
            <person name="Chen L.J."/>
            <person name="Yoshida K."/>
            <person name="Fujiwara S."/>
            <person name="Wang Z.W."/>
            <person name="Zhang Y.Q."/>
            <person name="Mitsuda N."/>
            <person name="Wang M."/>
            <person name="Liu G.H."/>
            <person name="Pecoraro L."/>
            <person name="Huang H.X."/>
            <person name="Xiao X.J."/>
            <person name="Lin M."/>
            <person name="Wu X.Y."/>
            <person name="Wu W.L."/>
            <person name="Chen Y.Y."/>
            <person name="Chang S.B."/>
            <person name="Sakamoto S."/>
            <person name="Ohme-Takagi M."/>
            <person name="Yagi M."/>
            <person name="Zeng S.J."/>
            <person name="Shen C.Y."/>
            <person name="Yeh C.M."/>
            <person name="Luo Y.B."/>
            <person name="Tsai W.C."/>
            <person name="Van de Peer Y."/>
            <person name="Liu Z.J."/>
        </authorList>
    </citation>
    <scope>NUCLEOTIDE SEQUENCE [LARGE SCALE GENOMIC DNA]</scope>
    <source>
        <tissue evidence="2">The whole plant</tissue>
    </source>
</reference>
<keyword evidence="3" id="KW-1185">Reference proteome</keyword>
<proteinExistence type="predicted"/>
<organism evidence="2 3">
    <name type="scientific">Dendrobium catenatum</name>
    <dbReference type="NCBI Taxonomy" id="906689"/>
    <lineage>
        <taxon>Eukaryota</taxon>
        <taxon>Viridiplantae</taxon>
        <taxon>Streptophyta</taxon>
        <taxon>Embryophyta</taxon>
        <taxon>Tracheophyta</taxon>
        <taxon>Spermatophyta</taxon>
        <taxon>Magnoliopsida</taxon>
        <taxon>Liliopsida</taxon>
        <taxon>Asparagales</taxon>
        <taxon>Orchidaceae</taxon>
        <taxon>Epidendroideae</taxon>
        <taxon>Malaxideae</taxon>
        <taxon>Dendrobiinae</taxon>
        <taxon>Dendrobium</taxon>
    </lineage>
</organism>
<evidence type="ECO:0000256" key="1">
    <source>
        <dbReference type="SAM" id="MobiDB-lite"/>
    </source>
</evidence>
<feature type="region of interest" description="Disordered" evidence="1">
    <location>
        <begin position="31"/>
        <end position="58"/>
    </location>
</feature>
<feature type="compositionally biased region" description="Polar residues" evidence="1">
    <location>
        <begin position="47"/>
        <end position="58"/>
    </location>
</feature>
<evidence type="ECO:0000313" key="2">
    <source>
        <dbReference type="EMBL" id="PKU60195.1"/>
    </source>
</evidence>
<protein>
    <submittedName>
        <fullName evidence="2">Uncharacterized protein</fullName>
    </submittedName>
</protein>
<name>A0A2I0V9V3_9ASPA</name>
<evidence type="ECO:0000313" key="3">
    <source>
        <dbReference type="Proteomes" id="UP000233837"/>
    </source>
</evidence>
<reference evidence="2 3" key="1">
    <citation type="journal article" date="2016" name="Sci. Rep.">
        <title>The Dendrobium catenatum Lindl. genome sequence provides insights into polysaccharide synthase, floral development and adaptive evolution.</title>
        <authorList>
            <person name="Zhang G.Q."/>
            <person name="Xu Q."/>
            <person name="Bian C."/>
            <person name="Tsai W.C."/>
            <person name="Yeh C.M."/>
            <person name="Liu K.W."/>
            <person name="Yoshida K."/>
            <person name="Zhang L.S."/>
            <person name="Chang S.B."/>
            <person name="Chen F."/>
            <person name="Shi Y."/>
            <person name="Su Y.Y."/>
            <person name="Zhang Y.Q."/>
            <person name="Chen L.J."/>
            <person name="Yin Y."/>
            <person name="Lin M."/>
            <person name="Huang H."/>
            <person name="Deng H."/>
            <person name="Wang Z.W."/>
            <person name="Zhu S.L."/>
            <person name="Zhao X."/>
            <person name="Deng C."/>
            <person name="Niu S.C."/>
            <person name="Huang J."/>
            <person name="Wang M."/>
            <person name="Liu G.H."/>
            <person name="Yang H.J."/>
            <person name="Xiao X.J."/>
            <person name="Hsiao Y.Y."/>
            <person name="Wu W.L."/>
            <person name="Chen Y.Y."/>
            <person name="Mitsuda N."/>
            <person name="Ohme-Takagi M."/>
            <person name="Luo Y.B."/>
            <person name="Van de Peer Y."/>
            <person name="Liu Z.J."/>
        </authorList>
    </citation>
    <scope>NUCLEOTIDE SEQUENCE [LARGE SCALE GENOMIC DNA]</scope>
    <source>
        <tissue evidence="2">The whole plant</tissue>
    </source>
</reference>
<accession>A0A2I0V9V3</accession>
<dbReference type="EMBL" id="KZ505212">
    <property type="protein sequence ID" value="PKU60195.1"/>
    <property type="molecule type" value="Genomic_DNA"/>
</dbReference>
<dbReference type="AlphaFoldDB" id="A0A2I0V9V3"/>
<dbReference type="Proteomes" id="UP000233837">
    <property type="component" value="Unassembled WGS sequence"/>
</dbReference>
<gene>
    <name evidence="2" type="ORF">MA16_Dca028886</name>
</gene>
<sequence>MSNLKNLPINVDDQIRINESELQLEEIDLTIDESNDESDSNGSISSYASESTNNELKT</sequence>